<name>A0A5B8Z024_CYTDA</name>
<gene>
    <name evidence="1" type="ORF">FSZ17_01285</name>
</gene>
<dbReference type="RefSeq" id="WP_057776119.1">
    <property type="nucleotide sequence ID" value="NZ_CP042593.1"/>
</dbReference>
<dbReference type="AlphaFoldDB" id="A0A5B8Z024"/>
<reference evidence="2" key="1">
    <citation type="submission" date="2019-08" db="EMBL/GenBank/DDBJ databases">
        <authorList>
            <person name="Zheng X."/>
        </authorList>
    </citation>
    <scope>NUCLEOTIDE SEQUENCE [LARGE SCALE GENOMIC DNA]</scope>
    <source>
        <strain evidence="2">FJAT-25496</strain>
    </source>
</reference>
<organism evidence="1 2">
    <name type="scientific">Cytobacillus dafuensis</name>
    <name type="common">Bacillus dafuensis</name>
    <dbReference type="NCBI Taxonomy" id="1742359"/>
    <lineage>
        <taxon>Bacteria</taxon>
        <taxon>Bacillati</taxon>
        <taxon>Bacillota</taxon>
        <taxon>Bacilli</taxon>
        <taxon>Bacillales</taxon>
        <taxon>Bacillaceae</taxon>
        <taxon>Cytobacillus</taxon>
    </lineage>
</organism>
<dbReference type="OrthoDB" id="2860966at2"/>
<dbReference type="STRING" id="1742359.GCA_001439625_01070"/>
<dbReference type="KEGG" id="bda:FSZ17_01285"/>
<accession>A0A5B8Z024</accession>
<keyword evidence="2" id="KW-1185">Reference proteome</keyword>
<dbReference type="Proteomes" id="UP000321555">
    <property type="component" value="Chromosome"/>
</dbReference>
<sequence>MNINEVISKLNESIDELDLVSSRRYIEQNMDILNNNKNLLKSNARVLLDFFTNSLEAGVKPLNRQELSTIHSINTYASRFDLRGLKVFIKGKENLLLRADAIQYLNADAKIILEGMGAIEKSGQSVPVPKV</sequence>
<evidence type="ECO:0000313" key="1">
    <source>
        <dbReference type="EMBL" id="QED46047.1"/>
    </source>
</evidence>
<proteinExistence type="predicted"/>
<protein>
    <submittedName>
        <fullName evidence="1">Uncharacterized protein</fullName>
    </submittedName>
</protein>
<evidence type="ECO:0000313" key="2">
    <source>
        <dbReference type="Proteomes" id="UP000321555"/>
    </source>
</evidence>
<dbReference type="EMBL" id="CP042593">
    <property type="protein sequence ID" value="QED46047.1"/>
    <property type="molecule type" value="Genomic_DNA"/>
</dbReference>